<protein>
    <submittedName>
        <fullName evidence="3">VanZ family protein</fullName>
    </submittedName>
</protein>
<dbReference type="AlphaFoldDB" id="A0AAW7ZEE8"/>
<evidence type="ECO:0000256" key="1">
    <source>
        <dbReference type="SAM" id="Phobius"/>
    </source>
</evidence>
<evidence type="ECO:0000313" key="4">
    <source>
        <dbReference type="Proteomes" id="UP001172911"/>
    </source>
</evidence>
<feature type="transmembrane region" description="Helical" evidence="1">
    <location>
        <begin position="48"/>
        <end position="66"/>
    </location>
</feature>
<dbReference type="InterPro" id="IPR006976">
    <property type="entry name" value="VanZ-like"/>
</dbReference>
<comment type="caution">
    <text evidence="3">The sequence shown here is derived from an EMBL/GenBank/DDBJ whole genome shotgun (WGS) entry which is preliminary data.</text>
</comment>
<reference evidence="3" key="1">
    <citation type="journal article" date="2023" name="J. Hazard. Mater.">
        <title>Anaerobic biodegradation of pyrene and benzo[a]pyrene by a new sulfate-reducing Desulforamulus aquiferis strain DSA.</title>
        <authorList>
            <person name="Zhang Z."/>
            <person name="Sun J."/>
            <person name="Gong X."/>
            <person name="Wang C."/>
            <person name="Wang H."/>
        </authorList>
    </citation>
    <scope>NUCLEOTIDE SEQUENCE</scope>
    <source>
        <strain evidence="3">DSA</strain>
    </source>
</reference>
<dbReference type="EMBL" id="JARPTC010000015">
    <property type="protein sequence ID" value="MDO7787648.1"/>
    <property type="molecule type" value="Genomic_DNA"/>
</dbReference>
<keyword evidence="4" id="KW-1185">Reference proteome</keyword>
<sequence length="155" mass="17585">MPTIIRSLLRWLTMALPVLYMGFIWYLSGQPSNSVVDLGVHDSLIKESLHLVEFAILYCLLILAILARGKLTARGNILAVGISVAYAFIDEFHQFFIPSRSATLIDIVKDLIGIAIAWYFVRQVYFKNTDSRIGQLLKGFTDKVARKDEEYKTGR</sequence>
<reference evidence="3" key="2">
    <citation type="submission" date="2023-03" db="EMBL/GenBank/DDBJ databases">
        <authorList>
            <person name="Zhang Z."/>
        </authorList>
    </citation>
    <scope>NUCLEOTIDE SEQUENCE</scope>
    <source>
        <strain evidence="3">DSA</strain>
    </source>
</reference>
<evidence type="ECO:0000313" key="3">
    <source>
        <dbReference type="EMBL" id="MDO7787648.1"/>
    </source>
</evidence>
<feature type="transmembrane region" description="Helical" evidence="1">
    <location>
        <begin position="101"/>
        <end position="121"/>
    </location>
</feature>
<dbReference type="Proteomes" id="UP001172911">
    <property type="component" value="Unassembled WGS sequence"/>
</dbReference>
<feature type="transmembrane region" description="Helical" evidence="1">
    <location>
        <begin position="73"/>
        <end position="89"/>
    </location>
</feature>
<keyword evidence="1" id="KW-1133">Transmembrane helix</keyword>
<feature type="transmembrane region" description="Helical" evidence="1">
    <location>
        <begin position="7"/>
        <end position="28"/>
    </location>
</feature>
<organism evidence="3 4">
    <name type="scientific">Desulforamulus aquiferis</name>
    <dbReference type="NCBI Taxonomy" id="1397668"/>
    <lineage>
        <taxon>Bacteria</taxon>
        <taxon>Bacillati</taxon>
        <taxon>Bacillota</taxon>
        <taxon>Clostridia</taxon>
        <taxon>Eubacteriales</taxon>
        <taxon>Peptococcaceae</taxon>
        <taxon>Desulforamulus</taxon>
    </lineage>
</organism>
<keyword evidence="1" id="KW-0812">Transmembrane</keyword>
<keyword evidence="1" id="KW-0472">Membrane</keyword>
<proteinExistence type="predicted"/>
<feature type="domain" description="VanZ-like" evidence="2">
    <location>
        <begin position="40"/>
        <end position="122"/>
    </location>
</feature>
<dbReference type="RefSeq" id="WP_304542854.1">
    <property type="nucleotide sequence ID" value="NZ_JARPTC010000015.1"/>
</dbReference>
<name>A0AAW7ZEE8_9FIRM</name>
<gene>
    <name evidence="3" type="ORF">P6N53_10510</name>
</gene>
<accession>A0AAW7ZEE8</accession>
<evidence type="ECO:0000259" key="2">
    <source>
        <dbReference type="Pfam" id="PF04892"/>
    </source>
</evidence>
<dbReference type="Pfam" id="PF04892">
    <property type="entry name" value="VanZ"/>
    <property type="match status" value="1"/>
</dbReference>
<dbReference type="NCBIfam" id="NF037970">
    <property type="entry name" value="vanZ_1"/>
    <property type="match status" value="1"/>
</dbReference>